<reference evidence="2" key="1">
    <citation type="submission" date="2016-10" db="EMBL/GenBank/DDBJ databases">
        <authorList>
            <person name="de Groot N.N."/>
        </authorList>
    </citation>
    <scope>NUCLEOTIDE SEQUENCE</scope>
    <source>
        <strain evidence="2">Tvtc0002</strain>
    </source>
</reference>
<evidence type="ECO:0000256" key="1">
    <source>
        <dbReference type="SAM" id="Phobius"/>
    </source>
</evidence>
<dbReference type="EMBL" id="KY007042">
    <property type="protein sequence ID" value="APX41106.1"/>
    <property type="molecule type" value="Genomic_DNA"/>
</dbReference>
<proteinExistence type="predicted"/>
<feature type="transmembrane region" description="Helical" evidence="1">
    <location>
        <begin position="27"/>
        <end position="51"/>
    </location>
</feature>
<organism evidence="2">
    <name type="scientific">Hericium coralloides</name>
    <name type="common">Coral tooth fungus</name>
    <name type="synonym">Hericium ramosum</name>
    <dbReference type="NCBI Taxonomy" id="100756"/>
    <lineage>
        <taxon>Eukaryota</taxon>
        <taxon>Fungi</taxon>
        <taxon>Dikarya</taxon>
        <taxon>Basidiomycota</taxon>
        <taxon>Agaricomycotina</taxon>
        <taxon>Agaricomycetes</taxon>
        <taxon>Russulales</taxon>
        <taxon>Hericiaceae</taxon>
        <taxon>Hericium</taxon>
    </lineage>
</organism>
<keyword evidence="1" id="KW-1133">Transmembrane helix</keyword>
<evidence type="ECO:0000313" key="2">
    <source>
        <dbReference type="EMBL" id="APX41106.1"/>
    </source>
</evidence>
<protein>
    <submittedName>
        <fullName evidence="2">Uncharacterized protein</fullName>
    </submittedName>
</protein>
<dbReference type="GeneID" id="31078729"/>
<keyword evidence="2" id="KW-0496">Mitochondrion</keyword>
<gene>
    <name evidence="2" type="primary">orf101</name>
</gene>
<accession>A0A1P8NNK3</accession>
<sequence>MYKNITIFSPLEDNTITSISFQLFQIISFNLLILNLVILSCIINIILSLFGEHLINKFNLKNKYPKLAIIIELKSKYQNYYLKLNVVLLLLCLFDQMLFHL</sequence>
<keyword evidence="1" id="KW-0812">Transmembrane</keyword>
<geneLocation type="mitochondrion" evidence="2"/>
<feature type="transmembrane region" description="Helical" evidence="1">
    <location>
        <begin position="80"/>
        <end position="99"/>
    </location>
</feature>
<dbReference type="AlphaFoldDB" id="A0A1P8NNK3"/>
<name>A0A1P8NNK3_HERCO</name>
<keyword evidence="1" id="KW-0472">Membrane</keyword>
<dbReference type="RefSeq" id="YP_009348153.1">
    <property type="nucleotide sequence ID" value="NC_033903.1"/>
</dbReference>